<dbReference type="InterPro" id="IPR051487">
    <property type="entry name" value="Ser/Thr_Proteases_Immune/Dev"/>
</dbReference>
<keyword evidence="1" id="KW-1015">Disulfide bond</keyword>
<dbReference type="GO" id="GO:0004252">
    <property type="term" value="F:serine-type endopeptidase activity"/>
    <property type="evidence" value="ECO:0007669"/>
    <property type="project" value="InterPro"/>
</dbReference>
<evidence type="ECO:0000313" key="5">
    <source>
        <dbReference type="EMBL" id="BCG48309.1"/>
    </source>
</evidence>
<dbReference type="GO" id="GO:0006508">
    <property type="term" value="P:proteolysis"/>
    <property type="evidence" value="ECO:0007669"/>
    <property type="project" value="UniProtKB-KW"/>
</dbReference>
<evidence type="ECO:0000256" key="1">
    <source>
        <dbReference type="ARBA" id="ARBA00023157"/>
    </source>
</evidence>
<keyword evidence="6" id="KW-1185">Reference proteome</keyword>
<dbReference type="InterPro" id="IPR009003">
    <property type="entry name" value="Peptidase_S1_PA"/>
</dbReference>
<dbReference type="PROSITE" id="PS50240">
    <property type="entry name" value="TRYPSIN_DOM"/>
    <property type="match status" value="1"/>
</dbReference>
<reference evidence="5 6" key="1">
    <citation type="submission" date="2020-06" db="EMBL/GenBank/DDBJ databases">
        <title>Interaction of electrochemicaly active bacteria, Geobacter bremensis R4 on different carbon anode.</title>
        <authorList>
            <person name="Meng L."/>
            <person name="Yoshida N."/>
        </authorList>
    </citation>
    <scope>NUCLEOTIDE SEQUENCE [LARGE SCALE GENOMIC DNA]</scope>
    <source>
        <strain evidence="5 6">R4</strain>
    </source>
</reference>
<evidence type="ECO:0000313" key="6">
    <source>
        <dbReference type="Proteomes" id="UP000515472"/>
    </source>
</evidence>
<dbReference type="InterPro" id="IPR033116">
    <property type="entry name" value="TRYPSIN_SER"/>
</dbReference>
<dbReference type="InterPro" id="IPR001314">
    <property type="entry name" value="Peptidase_S1A"/>
</dbReference>
<dbReference type="PROSITE" id="PS00134">
    <property type="entry name" value="TRYPSIN_HIS"/>
    <property type="match status" value="1"/>
</dbReference>
<feature type="domain" description="Peptidase S1" evidence="4">
    <location>
        <begin position="25"/>
        <end position="264"/>
    </location>
</feature>
<dbReference type="KEGG" id="gbn:GEOBRER4_30590"/>
<gene>
    <name evidence="5" type="ORF">GEOBRER4_n3195</name>
</gene>
<organism evidence="5 6">
    <name type="scientific">Citrifermentans bremense</name>
    <dbReference type="NCBI Taxonomy" id="60035"/>
    <lineage>
        <taxon>Bacteria</taxon>
        <taxon>Pseudomonadati</taxon>
        <taxon>Thermodesulfobacteriota</taxon>
        <taxon>Desulfuromonadia</taxon>
        <taxon>Geobacterales</taxon>
        <taxon>Geobacteraceae</taxon>
        <taxon>Citrifermentans</taxon>
    </lineage>
</organism>
<dbReference type="InterPro" id="IPR001254">
    <property type="entry name" value="Trypsin_dom"/>
</dbReference>
<evidence type="ECO:0000259" key="4">
    <source>
        <dbReference type="PROSITE" id="PS50240"/>
    </source>
</evidence>
<dbReference type="PANTHER" id="PTHR24256">
    <property type="entry name" value="TRYPTASE-RELATED"/>
    <property type="match status" value="1"/>
</dbReference>
<dbReference type="PRINTS" id="PR00722">
    <property type="entry name" value="CHYMOTRYPSIN"/>
</dbReference>
<dbReference type="AlphaFoldDB" id="A0A6S6M4K0"/>
<feature type="signal peptide" evidence="3">
    <location>
        <begin position="1"/>
        <end position="24"/>
    </location>
</feature>
<keyword evidence="3" id="KW-0732">Signal</keyword>
<dbReference type="EMBL" id="AP023213">
    <property type="protein sequence ID" value="BCG48309.1"/>
    <property type="molecule type" value="Genomic_DNA"/>
</dbReference>
<keyword evidence="2" id="KW-0378">Hydrolase</keyword>
<dbReference type="PROSITE" id="PS00135">
    <property type="entry name" value="TRYPSIN_SER"/>
    <property type="match status" value="1"/>
</dbReference>
<dbReference type="SUPFAM" id="SSF50494">
    <property type="entry name" value="Trypsin-like serine proteases"/>
    <property type="match status" value="1"/>
</dbReference>
<dbReference type="Proteomes" id="UP000515472">
    <property type="component" value="Chromosome"/>
</dbReference>
<dbReference type="Gene3D" id="2.40.10.10">
    <property type="entry name" value="Trypsin-like serine proteases"/>
    <property type="match status" value="1"/>
</dbReference>
<dbReference type="RefSeq" id="WP_185243072.1">
    <property type="nucleotide sequence ID" value="NZ_AP023213.1"/>
</dbReference>
<name>A0A6S6M4K0_9BACT</name>
<evidence type="ECO:0000256" key="3">
    <source>
        <dbReference type="SAM" id="SignalP"/>
    </source>
</evidence>
<dbReference type="InterPro" id="IPR043504">
    <property type="entry name" value="Peptidase_S1_PA_chymotrypsin"/>
</dbReference>
<evidence type="ECO:0000256" key="2">
    <source>
        <dbReference type="RuleBase" id="RU363034"/>
    </source>
</evidence>
<accession>A0A6S6M4K0</accession>
<dbReference type="SMART" id="SM00020">
    <property type="entry name" value="Tryp_SPc"/>
    <property type="match status" value="1"/>
</dbReference>
<protein>
    <submittedName>
        <fullName evidence="5">Secreted trypsin-like serine protease</fullName>
    </submittedName>
</protein>
<dbReference type="Pfam" id="PF00089">
    <property type="entry name" value="Trypsin"/>
    <property type="match status" value="1"/>
</dbReference>
<dbReference type="InterPro" id="IPR018114">
    <property type="entry name" value="TRYPSIN_HIS"/>
</dbReference>
<keyword evidence="2 5" id="KW-0645">Protease</keyword>
<keyword evidence="2" id="KW-0720">Serine protease</keyword>
<sequence length="265" mass="28269">MKRAAILIASLATLAVIRPGACHAIVGGTLVGSDEPFRKSLVGIVNPAADAVCTGILVRKDAVLTAAHCFDGSRDPEKYLAVFGTNLLPGHGGRVLHVSSIKVPEQYVPELNREQSNFDIAIVRLAEPAPPGYLPAEFAEESDYGISEGDSFLAAGYGVSKFLRNDPGVLRKLVLPGAKLAVKKEGRLIELQHVGAGPCSGDSGSPLFKTTPDASGKERYLVMGVQSQAVQRAADGRFEYGICEDIGLYTNLKPYRPWIERTLAP</sequence>
<feature type="chain" id="PRO_5028355528" evidence="3">
    <location>
        <begin position="25"/>
        <end position="265"/>
    </location>
</feature>
<proteinExistence type="predicted"/>